<accession>A0AAV4MW71</accession>
<dbReference type="AlphaFoldDB" id="A0AAV4MW71"/>
<sequence>MHNCIKSRSQAPLFEEEPLLKSFLLAPILFITEYPPSDFCSSPPLCSLSDVSKFVSSTAHFFVLHQATKGSTTNHCENELLTPCWAMLF</sequence>
<comment type="caution">
    <text evidence="1">The sequence shown here is derived from an EMBL/GenBank/DDBJ whole genome shotgun (WGS) entry which is preliminary data.</text>
</comment>
<name>A0AAV4MW71_CAEEX</name>
<reference evidence="1 2" key="1">
    <citation type="submission" date="2021-06" db="EMBL/GenBank/DDBJ databases">
        <title>Caerostris extrusa draft genome.</title>
        <authorList>
            <person name="Kono N."/>
            <person name="Arakawa K."/>
        </authorList>
    </citation>
    <scope>NUCLEOTIDE SEQUENCE [LARGE SCALE GENOMIC DNA]</scope>
</reference>
<evidence type="ECO:0000313" key="1">
    <source>
        <dbReference type="EMBL" id="GIX76215.1"/>
    </source>
</evidence>
<dbReference type="Proteomes" id="UP001054945">
    <property type="component" value="Unassembled WGS sequence"/>
</dbReference>
<organism evidence="1 2">
    <name type="scientific">Caerostris extrusa</name>
    <name type="common">Bark spider</name>
    <name type="synonym">Caerostris bankana</name>
    <dbReference type="NCBI Taxonomy" id="172846"/>
    <lineage>
        <taxon>Eukaryota</taxon>
        <taxon>Metazoa</taxon>
        <taxon>Ecdysozoa</taxon>
        <taxon>Arthropoda</taxon>
        <taxon>Chelicerata</taxon>
        <taxon>Arachnida</taxon>
        <taxon>Araneae</taxon>
        <taxon>Araneomorphae</taxon>
        <taxon>Entelegynae</taxon>
        <taxon>Araneoidea</taxon>
        <taxon>Araneidae</taxon>
        <taxon>Caerostris</taxon>
    </lineage>
</organism>
<gene>
    <name evidence="1" type="ORF">CEXT_640801</name>
</gene>
<dbReference type="EMBL" id="BPLR01002655">
    <property type="protein sequence ID" value="GIX76215.1"/>
    <property type="molecule type" value="Genomic_DNA"/>
</dbReference>
<proteinExistence type="predicted"/>
<keyword evidence="2" id="KW-1185">Reference proteome</keyword>
<evidence type="ECO:0000313" key="2">
    <source>
        <dbReference type="Proteomes" id="UP001054945"/>
    </source>
</evidence>
<protein>
    <submittedName>
        <fullName evidence="1">Uncharacterized protein</fullName>
    </submittedName>
</protein>